<protein>
    <submittedName>
        <fullName evidence="2">Uncharacterized protein</fullName>
    </submittedName>
</protein>
<organism evidence="2 3">
    <name type="scientific">Sphenostylis stenocarpa</name>
    <dbReference type="NCBI Taxonomy" id="92480"/>
    <lineage>
        <taxon>Eukaryota</taxon>
        <taxon>Viridiplantae</taxon>
        <taxon>Streptophyta</taxon>
        <taxon>Embryophyta</taxon>
        <taxon>Tracheophyta</taxon>
        <taxon>Spermatophyta</taxon>
        <taxon>Magnoliopsida</taxon>
        <taxon>eudicotyledons</taxon>
        <taxon>Gunneridae</taxon>
        <taxon>Pentapetalae</taxon>
        <taxon>rosids</taxon>
        <taxon>fabids</taxon>
        <taxon>Fabales</taxon>
        <taxon>Fabaceae</taxon>
        <taxon>Papilionoideae</taxon>
        <taxon>50 kb inversion clade</taxon>
        <taxon>NPAAA clade</taxon>
        <taxon>indigoferoid/millettioid clade</taxon>
        <taxon>Phaseoleae</taxon>
        <taxon>Sphenostylis</taxon>
    </lineage>
</organism>
<proteinExistence type="predicted"/>
<dbReference type="PANTHER" id="PTHR37754">
    <property type="entry name" value="CALCIUM ION-BINDING PROTEIN"/>
    <property type="match status" value="1"/>
</dbReference>
<accession>A0AA86RMR4</accession>
<feature type="compositionally biased region" description="Acidic residues" evidence="1">
    <location>
        <begin position="140"/>
        <end position="152"/>
    </location>
</feature>
<dbReference type="AlphaFoldDB" id="A0AA86RMR4"/>
<evidence type="ECO:0000313" key="2">
    <source>
        <dbReference type="EMBL" id="CAJ1827038.1"/>
    </source>
</evidence>
<feature type="compositionally biased region" description="Low complexity" evidence="1">
    <location>
        <begin position="195"/>
        <end position="210"/>
    </location>
</feature>
<sequence length="375" mass="42258">MALPGKHYVAPSFKDVKDLFEQWKEMDAEEKRKKKFTEFIDENVNLNKVDESMLITAIVAPSAAMMAKKTGHIVPQLALMNAIPDVVFVPSATLLALFAIKIIRLTFVGKTTSKDTVSSATEIEEPQTTIAPETSKEPQIETEQEPQIETEQEPQTPATPETEIEKSQIETEQEPQATTTPEILKEEPQIETEQEPQTTTTPEILKQEPQIETEEEPQSPTPPETEIEKEPQIETGQEPQTTTTPEIEEKPQSEPPSTSTLEKEPPKSSIEGPQVATVQKPHIITGHNSNFVRPFSLASNLSPPVSSPSITENTFGDCLNPKWALDARDQRWSLENCTWEEHRSWFLQSLFFHFHNIGFSLEYSLFSCAYFNILL</sequence>
<dbReference type="PANTHER" id="PTHR37754:SF2">
    <property type="entry name" value="ION-BINDING PROTEIN, PUTATIVE-RELATED"/>
    <property type="match status" value="1"/>
</dbReference>
<dbReference type="Gramene" id="rna-AYBTSS11_LOCUS1300">
    <property type="protein sequence ID" value="CAJ1827038.1"/>
    <property type="gene ID" value="gene-AYBTSS11_LOCUS1300"/>
</dbReference>
<feature type="region of interest" description="Disordered" evidence="1">
    <location>
        <begin position="114"/>
        <end position="274"/>
    </location>
</feature>
<evidence type="ECO:0000256" key="1">
    <source>
        <dbReference type="SAM" id="MobiDB-lite"/>
    </source>
</evidence>
<name>A0AA86RMR4_9FABA</name>
<evidence type="ECO:0000313" key="3">
    <source>
        <dbReference type="Proteomes" id="UP001189624"/>
    </source>
</evidence>
<feature type="compositionally biased region" description="Polar residues" evidence="1">
    <location>
        <begin position="114"/>
        <end position="132"/>
    </location>
</feature>
<keyword evidence="3" id="KW-1185">Reference proteome</keyword>
<gene>
    <name evidence="2" type="ORF">AYBTSS11_LOCUS1300</name>
</gene>
<reference evidence="2" key="1">
    <citation type="submission" date="2023-10" db="EMBL/GenBank/DDBJ databases">
        <authorList>
            <person name="Domelevo Entfellner J.-B."/>
        </authorList>
    </citation>
    <scope>NUCLEOTIDE SEQUENCE</scope>
</reference>
<feature type="compositionally biased region" description="Low complexity" evidence="1">
    <location>
        <begin position="233"/>
        <end position="245"/>
    </location>
</feature>
<dbReference type="Proteomes" id="UP001189624">
    <property type="component" value="Chromosome 1"/>
</dbReference>
<dbReference type="EMBL" id="OY731398">
    <property type="protein sequence ID" value="CAJ1827038.1"/>
    <property type="molecule type" value="Genomic_DNA"/>
</dbReference>